<dbReference type="InterPro" id="IPR050661">
    <property type="entry name" value="BglG_antiterminators"/>
</dbReference>
<reference evidence="2 3" key="1">
    <citation type="submission" date="2020-06" db="EMBL/GenBank/DDBJ databases">
        <title>REHAB project genomes.</title>
        <authorList>
            <person name="Shaw L.P."/>
        </authorList>
    </citation>
    <scope>NUCLEOTIDE SEQUENCE [LARGE SCALE GENOMIC DNA]</scope>
    <source>
        <strain evidence="2 3">RHB28-C13</strain>
    </source>
</reference>
<accession>A0A7W3EPC1</accession>
<dbReference type="EMBL" id="CP055675">
    <property type="protein sequence ID" value="QLM99398.1"/>
    <property type="molecule type" value="Genomic_DNA"/>
</dbReference>
<name>A0A7W3EPC1_ESCFE</name>
<dbReference type="Pfam" id="PF00874">
    <property type="entry name" value="PRD"/>
    <property type="match status" value="2"/>
</dbReference>
<dbReference type="Proteomes" id="UP000510927">
    <property type="component" value="Chromosome"/>
</dbReference>
<evidence type="ECO:0000313" key="2">
    <source>
        <dbReference type="EMBL" id="QLM99398.1"/>
    </source>
</evidence>
<dbReference type="InterPro" id="IPR036634">
    <property type="entry name" value="PRD_sf"/>
</dbReference>
<proteinExistence type="predicted"/>
<dbReference type="SUPFAM" id="SSF63520">
    <property type="entry name" value="PTS-regulatory domain, PRD"/>
    <property type="match status" value="1"/>
</dbReference>
<dbReference type="PANTHER" id="PTHR30185:SF14">
    <property type="entry name" value="STATIONARY PHASE-INDUCIBLE PROTEIN CSIE-RELATED"/>
    <property type="match status" value="1"/>
</dbReference>
<evidence type="ECO:0000256" key="1">
    <source>
        <dbReference type="ARBA" id="ARBA00022737"/>
    </source>
</evidence>
<evidence type="ECO:0000313" key="3">
    <source>
        <dbReference type="Proteomes" id="UP000510927"/>
    </source>
</evidence>
<dbReference type="PROSITE" id="PS51372">
    <property type="entry name" value="PRD_2"/>
    <property type="match status" value="1"/>
</dbReference>
<protein>
    <submittedName>
        <fullName evidence="2">Stationary phase inducible protein CsiE</fullName>
    </submittedName>
</protein>
<dbReference type="NCBIfam" id="NF008597">
    <property type="entry name" value="PRK11564.1"/>
    <property type="match status" value="1"/>
</dbReference>
<dbReference type="AlphaFoldDB" id="A0A7W3EPC1"/>
<dbReference type="PANTHER" id="PTHR30185">
    <property type="entry name" value="CRYPTIC BETA-GLUCOSIDE BGL OPERON ANTITERMINATOR"/>
    <property type="match status" value="1"/>
</dbReference>
<gene>
    <name evidence="2" type="primary">csiE</name>
    <name evidence="2" type="ORF">HVY52_06135</name>
</gene>
<dbReference type="InterPro" id="IPR011608">
    <property type="entry name" value="PRD"/>
</dbReference>
<dbReference type="Gene3D" id="1.10.1790.10">
    <property type="entry name" value="PRD domain"/>
    <property type="match status" value="1"/>
</dbReference>
<sequence>MMPTIAPPSVLSAPQRRCHILLTLFQPGLVTTTETLSKLNGVDVEIVSKDLNETSREIAGYHQLTIKTAQNGGFRIEGTELNQRLCLLHWLRRGLRLCPAFINEQFTPALKNALKQCGIERTLYDDTNLRALINLCARRLNMQFGDRDMQFLQLFWQYCLLNHHAGQTPDFTPLQQQWMQSCAAWPFALELSRFLHRRAMRNVPREESLFIALLFTLLRVPDPRRDNHPWDWQMRNAISRLVLIFRQKGNVQFRDEQGLHDQLYVHLAQALHRSLFSIGIDNTLPDGFCHLYPRLMRTTQEALTEFANEYDLQFSEEETGLVAVIFGAWLMQENDLHEKQILMLTDNDTEREACIEQQLRELTLLPLNIRHMPVKNFLVQGAPRNVALIVTPYTTTLPLFSPPLIYADQTLTPHQQQQIRKIVESG</sequence>
<dbReference type="GO" id="GO:0006355">
    <property type="term" value="P:regulation of DNA-templated transcription"/>
    <property type="evidence" value="ECO:0007669"/>
    <property type="project" value="InterPro"/>
</dbReference>
<keyword evidence="1" id="KW-0677">Repeat</keyword>
<dbReference type="RefSeq" id="WP_000982950.1">
    <property type="nucleotide sequence ID" value="NZ_AP028822.1"/>
</dbReference>
<organism evidence="2 3">
    <name type="scientific">Escherichia fergusonii</name>
    <dbReference type="NCBI Taxonomy" id="564"/>
    <lineage>
        <taxon>Bacteria</taxon>
        <taxon>Pseudomonadati</taxon>
        <taxon>Pseudomonadota</taxon>
        <taxon>Gammaproteobacteria</taxon>
        <taxon>Enterobacterales</taxon>
        <taxon>Enterobacteriaceae</taxon>
        <taxon>Escherichia</taxon>
    </lineage>
</organism>